<name>A0A0B0N9Z1_GOSAR</name>
<dbReference type="Proteomes" id="UP000032142">
    <property type="component" value="Unassembled WGS sequence"/>
</dbReference>
<keyword evidence="3" id="KW-1185">Reference proteome</keyword>
<dbReference type="EMBL" id="KN391086">
    <property type="protein sequence ID" value="KHG09477.1"/>
    <property type="molecule type" value="Genomic_DNA"/>
</dbReference>
<dbReference type="EMBL" id="KN405500">
    <property type="protein sequence ID" value="KHG16148.1"/>
    <property type="molecule type" value="Genomic_DNA"/>
</dbReference>
<accession>A0A0B0N9Z1</accession>
<reference evidence="1" key="1">
    <citation type="submission" date="2014-09" db="EMBL/GenBank/DDBJ databases">
        <title>G. arboreum L. cv. AKA8401 A2 genome assembly version 1.0.</title>
        <authorList>
            <person name="Mudge J."/>
            <person name="Ramaraj T."/>
            <person name="Lindquist I.E."/>
            <person name="Bharti A.K."/>
            <person name="Sundararajan A."/>
            <person name="Cameron C.T."/>
            <person name="Woodward J.E."/>
            <person name="May G.D."/>
            <person name="Brubaker C."/>
            <person name="Broadhvest J."/>
            <person name="Wilkins T.A."/>
        </authorList>
    </citation>
    <scope>NUCLEOTIDE SEQUENCE</scope>
</reference>
<protein>
    <submittedName>
        <fullName evidence="1">Uncharacterized protein</fullName>
    </submittedName>
</protein>
<gene>
    <name evidence="2" type="ORF">F383_01409</name>
    <name evidence="1" type="ORF">F383_13147</name>
</gene>
<dbReference type="AlphaFoldDB" id="A0A0B0N9Z1"/>
<evidence type="ECO:0000313" key="2">
    <source>
        <dbReference type="EMBL" id="KHG16148.1"/>
    </source>
</evidence>
<evidence type="ECO:0000313" key="3">
    <source>
        <dbReference type="Proteomes" id="UP000032142"/>
    </source>
</evidence>
<sequence>MTSTSLVSQCKTMYRTWHRHHYKRQCKTMSRTRHQHHYLS</sequence>
<evidence type="ECO:0000313" key="1">
    <source>
        <dbReference type="EMBL" id="KHG09477.1"/>
    </source>
</evidence>
<proteinExistence type="predicted"/>
<organism evidence="1 3">
    <name type="scientific">Gossypium arboreum</name>
    <name type="common">Tree cotton</name>
    <name type="synonym">Gossypium nanking</name>
    <dbReference type="NCBI Taxonomy" id="29729"/>
    <lineage>
        <taxon>Eukaryota</taxon>
        <taxon>Viridiplantae</taxon>
        <taxon>Streptophyta</taxon>
        <taxon>Embryophyta</taxon>
        <taxon>Tracheophyta</taxon>
        <taxon>Spermatophyta</taxon>
        <taxon>Magnoliopsida</taxon>
        <taxon>eudicotyledons</taxon>
        <taxon>Gunneridae</taxon>
        <taxon>Pentapetalae</taxon>
        <taxon>rosids</taxon>
        <taxon>malvids</taxon>
        <taxon>Malvales</taxon>
        <taxon>Malvaceae</taxon>
        <taxon>Malvoideae</taxon>
        <taxon>Gossypium</taxon>
    </lineage>
</organism>
<reference evidence="3" key="2">
    <citation type="submission" date="2014-09" db="EMBL/GenBank/DDBJ databases">
        <authorList>
            <person name="Mudge J."/>
            <person name="Ramaraj T."/>
            <person name="Lindquist I.E."/>
            <person name="Bharti A.K."/>
            <person name="Sundararajan A."/>
            <person name="Cameron C.T."/>
            <person name="Woodward J.E."/>
            <person name="May G.D."/>
            <person name="Brubaker C."/>
            <person name="Broadhvest J."/>
            <person name="Wilkins T.A."/>
        </authorList>
    </citation>
    <scope>NUCLEOTIDE SEQUENCE</scope>
    <source>
        <strain evidence="3">cv. AKA8401</strain>
    </source>
</reference>